<evidence type="ECO:0000313" key="5">
    <source>
        <dbReference type="Proteomes" id="UP000824072"/>
    </source>
</evidence>
<dbReference type="InterPro" id="IPR051925">
    <property type="entry name" value="RNA-binding_domain"/>
</dbReference>
<gene>
    <name evidence="4" type="ORF">IAB02_04430</name>
</gene>
<dbReference type="Pfam" id="PF01985">
    <property type="entry name" value="CRS1_YhbY"/>
    <property type="match status" value="1"/>
</dbReference>
<dbReference type="Gene3D" id="3.30.110.60">
    <property type="entry name" value="YhbY-like"/>
    <property type="match status" value="1"/>
</dbReference>
<dbReference type="SMART" id="SM01103">
    <property type="entry name" value="CRS1_YhbY"/>
    <property type="match status" value="1"/>
</dbReference>
<protein>
    <submittedName>
        <fullName evidence="4">YhbY family RNA-binding protein</fullName>
    </submittedName>
</protein>
<reference evidence="4" key="2">
    <citation type="journal article" date="2021" name="PeerJ">
        <title>Extensive microbial diversity within the chicken gut microbiome revealed by metagenomics and culture.</title>
        <authorList>
            <person name="Gilroy R."/>
            <person name="Ravi A."/>
            <person name="Getino M."/>
            <person name="Pursley I."/>
            <person name="Horton D.L."/>
            <person name="Alikhan N.F."/>
            <person name="Baker D."/>
            <person name="Gharbi K."/>
            <person name="Hall N."/>
            <person name="Watson M."/>
            <person name="Adriaenssens E.M."/>
            <person name="Foster-Nyarko E."/>
            <person name="Jarju S."/>
            <person name="Secka A."/>
            <person name="Antonio M."/>
            <person name="Oren A."/>
            <person name="Chaudhuri R.R."/>
            <person name="La Ragione R."/>
            <person name="Hildebrand F."/>
            <person name="Pallen M.J."/>
        </authorList>
    </citation>
    <scope>NUCLEOTIDE SEQUENCE</scope>
    <source>
        <strain evidence="4">ChiHcec3-11533</strain>
    </source>
</reference>
<evidence type="ECO:0000256" key="2">
    <source>
        <dbReference type="PROSITE-ProRule" id="PRU00626"/>
    </source>
</evidence>
<reference evidence="4" key="1">
    <citation type="submission" date="2020-10" db="EMBL/GenBank/DDBJ databases">
        <authorList>
            <person name="Gilroy R."/>
        </authorList>
    </citation>
    <scope>NUCLEOTIDE SEQUENCE</scope>
    <source>
        <strain evidence="4">ChiHcec3-11533</strain>
    </source>
</reference>
<dbReference type="PANTHER" id="PTHR40065:SF3">
    <property type="entry name" value="RNA-BINDING PROTEIN YHBY"/>
    <property type="match status" value="1"/>
</dbReference>
<proteinExistence type="predicted"/>
<dbReference type="EMBL" id="DVMU01000095">
    <property type="protein sequence ID" value="HIU33788.1"/>
    <property type="molecule type" value="Genomic_DNA"/>
</dbReference>
<dbReference type="Proteomes" id="UP000824072">
    <property type="component" value="Unassembled WGS sequence"/>
</dbReference>
<dbReference type="SUPFAM" id="SSF75471">
    <property type="entry name" value="YhbY-like"/>
    <property type="match status" value="1"/>
</dbReference>
<comment type="caution">
    <text evidence="4">The sequence shown here is derived from an EMBL/GenBank/DDBJ whole genome shotgun (WGS) entry which is preliminary data.</text>
</comment>
<evidence type="ECO:0000313" key="4">
    <source>
        <dbReference type="EMBL" id="HIU33788.1"/>
    </source>
</evidence>
<dbReference type="GO" id="GO:0003723">
    <property type="term" value="F:RNA binding"/>
    <property type="evidence" value="ECO:0007669"/>
    <property type="project" value="UniProtKB-UniRule"/>
</dbReference>
<keyword evidence="1 2" id="KW-0694">RNA-binding</keyword>
<organism evidence="4 5">
    <name type="scientific">Candidatus Pullichristensenella excrementigallinarum</name>
    <dbReference type="NCBI Taxonomy" id="2840907"/>
    <lineage>
        <taxon>Bacteria</taxon>
        <taxon>Bacillati</taxon>
        <taxon>Bacillota</taxon>
        <taxon>Clostridia</taxon>
        <taxon>Candidatus Pullichristensenella</taxon>
    </lineage>
</organism>
<accession>A0A9D1IAQ3</accession>
<evidence type="ECO:0000256" key="1">
    <source>
        <dbReference type="ARBA" id="ARBA00022884"/>
    </source>
</evidence>
<name>A0A9D1IAQ3_9FIRM</name>
<dbReference type="PROSITE" id="PS51295">
    <property type="entry name" value="CRM"/>
    <property type="match status" value="1"/>
</dbReference>
<dbReference type="InterPro" id="IPR001890">
    <property type="entry name" value="RNA-binding_CRM"/>
</dbReference>
<dbReference type="PANTHER" id="PTHR40065">
    <property type="entry name" value="RNA-BINDING PROTEIN YHBY"/>
    <property type="match status" value="1"/>
</dbReference>
<dbReference type="AlphaFoldDB" id="A0A9D1IAQ3"/>
<sequence>MTTKQRAALRAMANTMEPVLHIGKEGISDNLAKQAWDALEARELIKVTVQKNAPFAAKEACMELCERVHAEPVQVIGNRFCIYRQARENSKIRLEDLG</sequence>
<evidence type="ECO:0000259" key="3">
    <source>
        <dbReference type="PROSITE" id="PS51295"/>
    </source>
</evidence>
<dbReference type="InterPro" id="IPR035920">
    <property type="entry name" value="YhbY-like_sf"/>
</dbReference>
<feature type="domain" description="CRM" evidence="3">
    <location>
        <begin position="1"/>
        <end position="95"/>
    </location>
</feature>